<evidence type="ECO:0000313" key="12">
    <source>
        <dbReference type="Proteomes" id="UP000679213"/>
    </source>
</evidence>
<evidence type="ECO:0000256" key="10">
    <source>
        <dbReference type="SAM" id="Phobius"/>
    </source>
</evidence>
<dbReference type="Proteomes" id="UP000679213">
    <property type="component" value="Chromosome I"/>
</dbReference>
<dbReference type="InterPro" id="IPR011306">
    <property type="entry name" value="Prd_NiFe_hyd_3_EhaA"/>
</dbReference>
<evidence type="ECO:0000256" key="4">
    <source>
        <dbReference type="ARBA" id="ARBA00020465"/>
    </source>
</evidence>
<organism evidence="11 12">
    <name type="scientific">Methanocaldococcus lauensis</name>
    <dbReference type="NCBI Taxonomy" id="2546128"/>
    <lineage>
        <taxon>Archaea</taxon>
        <taxon>Methanobacteriati</taxon>
        <taxon>Methanobacteriota</taxon>
        <taxon>Methanomada group</taxon>
        <taxon>Methanococci</taxon>
        <taxon>Methanococcales</taxon>
        <taxon>Methanocaldococcaceae</taxon>
        <taxon>Methanocaldococcus</taxon>
    </lineage>
</organism>
<name>A0A8D6PQQ3_9EURY</name>
<evidence type="ECO:0000256" key="7">
    <source>
        <dbReference type="ARBA" id="ARBA00022989"/>
    </source>
</evidence>
<comment type="similarity">
    <text evidence="2">Belongs to the EhaA family.</text>
</comment>
<evidence type="ECO:0000256" key="8">
    <source>
        <dbReference type="ARBA" id="ARBA00023136"/>
    </source>
</evidence>
<dbReference type="EMBL" id="LR792632">
    <property type="protein sequence ID" value="CAB3288314.1"/>
    <property type="molecule type" value="Genomic_DNA"/>
</dbReference>
<accession>A0A8D6PQQ3</accession>
<evidence type="ECO:0000256" key="3">
    <source>
        <dbReference type="ARBA" id="ARBA00011090"/>
    </source>
</evidence>
<protein>
    <recommendedName>
        <fullName evidence="4">Probable [NiFe]-hydrogenase-type-3 Eha complex membrane subunit A</fullName>
    </recommendedName>
</protein>
<evidence type="ECO:0000256" key="2">
    <source>
        <dbReference type="ARBA" id="ARBA00007910"/>
    </source>
</evidence>
<proteinExistence type="inferred from homology"/>
<dbReference type="AlphaFoldDB" id="A0A8D6PQQ3"/>
<comment type="function">
    <text evidence="9">One of the integral membrane subunits of multisubunit membrane-bound [NiFe]-hydrogenase eha. Eha is predicted to form large electron transfer complex and might catalyze energy-driven reduction of low-potential redox carriers.</text>
</comment>
<comment type="subcellular location">
    <subcellularLocation>
        <location evidence="1">Cell membrane</location>
        <topology evidence="1">Multi-pass membrane protein</topology>
    </subcellularLocation>
</comment>
<dbReference type="GO" id="GO:0005886">
    <property type="term" value="C:plasma membrane"/>
    <property type="evidence" value="ECO:0007669"/>
    <property type="project" value="UniProtKB-SubCell"/>
</dbReference>
<dbReference type="Pfam" id="PF17367">
    <property type="entry name" value="NiFe_hyd_3_EhaA"/>
    <property type="match status" value="1"/>
</dbReference>
<feature type="transmembrane region" description="Helical" evidence="10">
    <location>
        <begin position="6"/>
        <end position="24"/>
    </location>
</feature>
<keyword evidence="6 10" id="KW-0812">Transmembrane</keyword>
<evidence type="ECO:0000256" key="6">
    <source>
        <dbReference type="ARBA" id="ARBA00022692"/>
    </source>
</evidence>
<dbReference type="GeneID" id="65883469"/>
<gene>
    <name evidence="11" type="primary">ehaA</name>
    <name evidence="11" type="ORF">MLAUSG7_0664</name>
</gene>
<evidence type="ECO:0000256" key="5">
    <source>
        <dbReference type="ARBA" id="ARBA00022475"/>
    </source>
</evidence>
<comment type="subunit">
    <text evidence="3">Putative multisubunit membrane-bound [NiFe]-hydrogenase eha is composed of at least 20 subunits.</text>
</comment>
<keyword evidence="5" id="KW-1003">Cell membrane</keyword>
<evidence type="ECO:0000256" key="9">
    <source>
        <dbReference type="ARBA" id="ARBA00024740"/>
    </source>
</evidence>
<feature type="transmembrane region" description="Helical" evidence="10">
    <location>
        <begin position="62"/>
        <end position="81"/>
    </location>
</feature>
<feature type="transmembrane region" description="Helical" evidence="10">
    <location>
        <begin position="36"/>
        <end position="56"/>
    </location>
</feature>
<evidence type="ECO:0000313" key="11">
    <source>
        <dbReference type="EMBL" id="CAB3288314.1"/>
    </source>
</evidence>
<dbReference type="RefSeq" id="WP_250543630.1">
    <property type="nucleotide sequence ID" value="NZ_LR792632.1"/>
</dbReference>
<dbReference type="KEGG" id="mesg:MLAUSG7_0664"/>
<keyword evidence="8 10" id="KW-0472">Membrane</keyword>
<keyword evidence="12" id="KW-1185">Reference proteome</keyword>
<sequence length="88" mass="9859">MINIVFLYLISLITSIVVALFLKVPILPKKKPIRFSFETSIIFPTPILALGIEAILRNLFGNYIYLAFIAGLFGALLSKYAHKLFGEV</sequence>
<keyword evidence="7 10" id="KW-1133">Transmembrane helix</keyword>
<evidence type="ECO:0000256" key="1">
    <source>
        <dbReference type="ARBA" id="ARBA00004651"/>
    </source>
</evidence>
<reference evidence="11 12" key="1">
    <citation type="submission" date="2020-04" db="EMBL/GenBank/DDBJ databases">
        <authorList>
            <consortium name="Genoscope - CEA"/>
            <person name="William W."/>
        </authorList>
    </citation>
    <scope>NUCLEOTIDE SEQUENCE [LARGE SCALE GENOMIC DNA]</scope>
    <source>
        <strain evidence="11 12">SG7</strain>
    </source>
</reference>
<dbReference type="PIRSF" id="PIRSF005019">
    <property type="entry name" value="EhaA"/>
    <property type="match status" value="1"/>
</dbReference>